<keyword evidence="3" id="KW-1185">Reference proteome</keyword>
<dbReference type="Proteomes" id="UP000006527">
    <property type="component" value="Segment"/>
</dbReference>
<evidence type="ECO:0000313" key="2">
    <source>
        <dbReference type="EMBL" id="ADO98211.1"/>
    </source>
</evidence>
<evidence type="ECO:0000313" key="3">
    <source>
        <dbReference type="Proteomes" id="UP000006527"/>
    </source>
</evidence>
<accession>E3SL63</accession>
<gene>
    <name evidence="2" type="ORF">SSSM7_145</name>
</gene>
<sequence length="100" mass="10804">MDNDLLDMIAAGQDGSATEIHDKIKEILYNKAAENIDLVKPAVTADMFGGPNPHLNDEEEQEVEDEAPGTPSSVEDTAEVEEPVAEAEPVDDEVEEQPEA</sequence>
<reference evidence="2 3" key="1">
    <citation type="journal article" date="2010" name="Environ. Microbiol.">
        <title>Genomic analysis of oceanic cyanobacterial myoviruses compared with T4-like myoviruses from diverse hosts and environments.</title>
        <authorList>
            <person name="Sullivan M.B."/>
            <person name="Huang K.H."/>
            <person name="Ignacio-Espinoza J.C."/>
            <person name="Berlin A.M."/>
            <person name="Kelly L."/>
            <person name="Weigele P.R."/>
            <person name="DeFrancesco A.S."/>
            <person name="Kern S.E."/>
            <person name="Thompson L.R."/>
            <person name="Young S."/>
            <person name="Yandava C."/>
            <person name="Fu R."/>
            <person name="Krastins B."/>
            <person name="Chase M."/>
            <person name="Sarracino D."/>
            <person name="Osburne M.S."/>
            <person name="Henn M.R."/>
            <person name="Chisholm S.W."/>
        </authorList>
    </citation>
    <scope>NUCLEOTIDE SEQUENCE [LARGE SCALE GENOMIC DNA]</scope>
    <source>
        <strain evidence="2">8109-3</strain>
    </source>
</reference>
<dbReference type="KEGG" id="vg:10328714"/>
<feature type="region of interest" description="Disordered" evidence="1">
    <location>
        <begin position="44"/>
        <end position="100"/>
    </location>
</feature>
<protein>
    <submittedName>
        <fullName evidence="2">Uncharacterized protein</fullName>
    </submittedName>
</protein>
<dbReference type="RefSeq" id="YP_004324198.1">
    <property type="nucleotide sequence ID" value="NC_015287.1"/>
</dbReference>
<proteinExistence type="predicted"/>
<evidence type="ECO:0000256" key="1">
    <source>
        <dbReference type="SAM" id="MobiDB-lite"/>
    </source>
</evidence>
<organism evidence="2 3">
    <name type="scientific">Synechococcus phage S-SSM7</name>
    <dbReference type="NCBI Taxonomy" id="445686"/>
    <lineage>
        <taxon>Viruses</taxon>
        <taxon>Duplodnaviria</taxon>
        <taxon>Heunggongvirae</taxon>
        <taxon>Uroviricota</taxon>
        <taxon>Caudoviricetes</taxon>
        <taxon>Pantevenvirales</taxon>
        <taxon>Kyanoviridae</taxon>
        <taxon>Lipsvirus</taxon>
        <taxon>Lipsvirus ssm7</taxon>
    </lineage>
</organism>
<name>E3SL63_9CAUD</name>
<dbReference type="GeneID" id="10328714"/>
<feature type="compositionally biased region" description="Acidic residues" evidence="1">
    <location>
        <begin position="76"/>
        <end position="100"/>
    </location>
</feature>
<feature type="compositionally biased region" description="Acidic residues" evidence="1">
    <location>
        <begin position="57"/>
        <end position="67"/>
    </location>
</feature>
<dbReference type="EMBL" id="GU071098">
    <property type="protein sequence ID" value="ADO98211.1"/>
    <property type="molecule type" value="Genomic_DNA"/>
</dbReference>